<sequence>HMTMLSAFKILLHRYSGQDDICVGSVIAGRTRQELEGLIGFFANTLALRSNLSGNPSFLTCSFFKKK</sequence>
<dbReference type="GO" id="GO:0003824">
    <property type="term" value="F:catalytic activity"/>
    <property type="evidence" value="ECO:0007669"/>
    <property type="project" value="InterPro"/>
</dbReference>
<reference evidence="2 3" key="1">
    <citation type="submission" date="2015-01" db="EMBL/GenBank/DDBJ databases">
        <title>Draft genome sequence of Pedobacter sp. NL19 isolated from sludge of an effluent treatment pond in an abandoned uranium mine.</title>
        <authorList>
            <person name="Santos T."/>
            <person name="Caetano T."/>
            <person name="Covas C."/>
            <person name="Cruz A."/>
            <person name="Mendo S."/>
        </authorList>
    </citation>
    <scope>NUCLEOTIDE SEQUENCE [LARGE SCALE GENOMIC DNA]</scope>
    <source>
        <strain evidence="2 3">NL19</strain>
    </source>
</reference>
<dbReference type="Proteomes" id="UP000032049">
    <property type="component" value="Unassembled WGS sequence"/>
</dbReference>
<protein>
    <recommendedName>
        <fullName evidence="1">Condensation domain-containing protein</fullName>
    </recommendedName>
</protein>
<dbReference type="SUPFAM" id="SSF52777">
    <property type="entry name" value="CoA-dependent acyltransferases"/>
    <property type="match status" value="1"/>
</dbReference>
<evidence type="ECO:0000313" key="2">
    <source>
        <dbReference type="EMBL" id="KIO75326.1"/>
    </source>
</evidence>
<dbReference type="OrthoDB" id="9757559at2"/>
<organism evidence="2 3">
    <name type="scientific">Pedobacter lusitanus</name>
    <dbReference type="NCBI Taxonomy" id="1503925"/>
    <lineage>
        <taxon>Bacteria</taxon>
        <taxon>Pseudomonadati</taxon>
        <taxon>Bacteroidota</taxon>
        <taxon>Sphingobacteriia</taxon>
        <taxon>Sphingobacteriales</taxon>
        <taxon>Sphingobacteriaceae</taxon>
        <taxon>Pedobacter</taxon>
    </lineage>
</organism>
<evidence type="ECO:0000259" key="1">
    <source>
        <dbReference type="Pfam" id="PF00668"/>
    </source>
</evidence>
<comment type="caution">
    <text evidence="2">The sequence shown here is derived from an EMBL/GenBank/DDBJ whole genome shotgun (WGS) entry which is preliminary data.</text>
</comment>
<proteinExistence type="predicted"/>
<evidence type="ECO:0000313" key="3">
    <source>
        <dbReference type="Proteomes" id="UP000032049"/>
    </source>
</evidence>
<gene>
    <name evidence="2" type="ORF">TH53_21150</name>
</gene>
<dbReference type="RefSeq" id="WP_041885269.1">
    <property type="nucleotide sequence ID" value="NZ_JXRA01000105.1"/>
</dbReference>
<accession>A0A0D0GLR6</accession>
<keyword evidence="3" id="KW-1185">Reference proteome</keyword>
<name>A0A0D0GLR6_9SPHI</name>
<feature type="domain" description="Condensation" evidence="1">
    <location>
        <begin position="1"/>
        <end position="59"/>
    </location>
</feature>
<dbReference type="Gene3D" id="3.30.559.30">
    <property type="entry name" value="Nonribosomal peptide synthetase, condensation domain"/>
    <property type="match status" value="1"/>
</dbReference>
<feature type="non-terminal residue" evidence="2">
    <location>
        <position position="1"/>
    </location>
</feature>
<dbReference type="InterPro" id="IPR001242">
    <property type="entry name" value="Condensation_dom"/>
</dbReference>
<dbReference type="AlphaFoldDB" id="A0A0D0GLR6"/>
<dbReference type="EMBL" id="JXRA01000105">
    <property type="protein sequence ID" value="KIO75326.1"/>
    <property type="molecule type" value="Genomic_DNA"/>
</dbReference>
<dbReference type="Pfam" id="PF00668">
    <property type="entry name" value="Condensation"/>
    <property type="match status" value="1"/>
</dbReference>
<dbReference type="STRING" id="1503925.TH53_21150"/>